<name>H8FQU0_MAGML</name>
<dbReference type="Proteomes" id="UP000004169">
    <property type="component" value="Unassembled WGS sequence"/>
</dbReference>
<evidence type="ECO:0000313" key="2">
    <source>
        <dbReference type="Proteomes" id="UP000004169"/>
    </source>
</evidence>
<comment type="caution">
    <text evidence="1">The sequence shown here is derived from an EMBL/GenBank/DDBJ whole genome shotgun (WGS) entry which is preliminary data.</text>
</comment>
<sequence>MFSVDFLKYMQVNFAAICRL</sequence>
<organism evidence="1 2">
    <name type="scientific">Magnetospirillum molischianum DSM 120</name>
    <dbReference type="NCBI Taxonomy" id="1150626"/>
    <lineage>
        <taxon>Bacteria</taxon>
        <taxon>Pseudomonadati</taxon>
        <taxon>Pseudomonadota</taxon>
        <taxon>Alphaproteobacteria</taxon>
        <taxon>Rhodospirillales</taxon>
        <taxon>Rhodospirillaceae</taxon>
        <taxon>Magnetospirillum</taxon>
    </lineage>
</organism>
<accession>H8FQU0</accession>
<dbReference type="STRING" id="1150626.PHAMO_210239"/>
<proteinExistence type="predicted"/>
<dbReference type="EMBL" id="CAHP01000014">
    <property type="protein sequence ID" value="CCG40728.1"/>
    <property type="molecule type" value="Genomic_DNA"/>
</dbReference>
<reference evidence="1 2" key="1">
    <citation type="journal article" date="2012" name="J. Bacteriol.">
        <title>Draft Genome Sequence of the Purple Photosynthetic Bacterium Phaeospirillum molischianum DSM120, a Particularly Versatile Bacterium.</title>
        <authorList>
            <person name="Duquesne K."/>
            <person name="Prima V."/>
            <person name="Ji B."/>
            <person name="Rouy Z."/>
            <person name="Medigue C."/>
            <person name="Talla E."/>
            <person name="Sturgis J.N."/>
        </authorList>
    </citation>
    <scope>NUCLEOTIDE SEQUENCE [LARGE SCALE GENOMIC DNA]</scope>
    <source>
        <strain evidence="2">DSM120</strain>
    </source>
</reference>
<gene>
    <name evidence="1" type="ORF">PHAMO_210239</name>
</gene>
<evidence type="ECO:0000313" key="1">
    <source>
        <dbReference type="EMBL" id="CCG40728.1"/>
    </source>
</evidence>
<protein>
    <submittedName>
        <fullName evidence="1">Uncharacterized protein</fullName>
    </submittedName>
</protein>
<dbReference type="AlphaFoldDB" id="H8FQU0"/>
<keyword evidence="2" id="KW-1185">Reference proteome</keyword>